<dbReference type="AlphaFoldDB" id="A0A0E9PXV0"/>
<organism evidence="2">
    <name type="scientific">Anguilla anguilla</name>
    <name type="common">European freshwater eel</name>
    <name type="synonym">Muraena anguilla</name>
    <dbReference type="NCBI Taxonomy" id="7936"/>
    <lineage>
        <taxon>Eukaryota</taxon>
        <taxon>Metazoa</taxon>
        <taxon>Chordata</taxon>
        <taxon>Craniata</taxon>
        <taxon>Vertebrata</taxon>
        <taxon>Euteleostomi</taxon>
        <taxon>Actinopterygii</taxon>
        <taxon>Neopterygii</taxon>
        <taxon>Teleostei</taxon>
        <taxon>Anguilliformes</taxon>
        <taxon>Anguillidae</taxon>
        <taxon>Anguilla</taxon>
    </lineage>
</organism>
<protein>
    <submittedName>
        <fullName evidence="2">Uncharacterized protein</fullName>
    </submittedName>
</protein>
<evidence type="ECO:0000313" key="2">
    <source>
        <dbReference type="EMBL" id="JAH08900.1"/>
    </source>
</evidence>
<keyword evidence="1" id="KW-0732">Signal</keyword>
<dbReference type="EMBL" id="GBXM01099677">
    <property type="protein sequence ID" value="JAH08900.1"/>
    <property type="molecule type" value="Transcribed_RNA"/>
</dbReference>
<reference evidence="2" key="2">
    <citation type="journal article" date="2015" name="Fish Shellfish Immunol.">
        <title>Early steps in the European eel (Anguilla anguilla)-Vibrio vulnificus interaction in the gills: Role of the RtxA13 toxin.</title>
        <authorList>
            <person name="Callol A."/>
            <person name="Pajuelo D."/>
            <person name="Ebbesson L."/>
            <person name="Teles M."/>
            <person name="MacKenzie S."/>
            <person name="Amaro C."/>
        </authorList>
    </citation>
    <scope>NUCLEOTIDE SEQUENCE</scope>
</reference>
<feature type="signal peptide" evidence="1">
    <location>
        <begin position="1"/>
        <end position="25"/>
    </location>
</feature>
<proteinExistence type="predicted"/>
<accession>A0A0E9PXV0</accession>
<evidence type="ECO:0000256" key="1">
    <source>
        <dbReference type="SAM" id="SignalP"/>
    </source>
</evidence>
<reference evidence="2" key="1">
    <citation type="submission" date="2014-11" db="EMBL/GenBank/DDBJ databases">
        <authorList>
            <person name="Amaro Gonzalez C."/>
        </authorList>
    </citation>
    <scope>NUCLEOTIDE SEQUENCE</scope>
</reference>
<name>A0A0E9PXV0_ANGAN</name>
<feature type="chain" id="PRO_5002430888" evidence="1">
    <location>
        <begin position="26"/>
        <end position="111"/>
    </location>
</feature>
<sequence>MSAKIGFSPPMTLMMVLLCTLRISCIFVTVNQLRGQLSHCLASAADLRHNCLHCIFSQLTPLHKPTRGQDTGVLRLLDSQCPCNRIMSVNNKLCVLALVDDTKQLCQIRNF</sequence>